<proteinExistence type="inferred from homology"/>
<evidence type="ECO:0000256" key="6">
    <source>
        <dbReference type="ARBA" id="ARBA00022737"/>
    </source>
</evidence>
<dbReference type="PROSITE" id="PS52044">
    <property type="entry name" value="VLRF1"/>
    <property type="match status" value="1"/>
</dbReference>
<accession>A0ABM0HIC3</accession>
<sequence length="724" mass="80469">MSPAPAAAQAPASVSLFDLSVDAPVLQGLRLVSHAPGEALAQALQTSCPGSGERASPQRKSLQGPPDISEKLLCSTCDQTFQNHQEQREHYKLDWHRFNLKQRLKDKPFLSAVDFEKQSSTGDLSSISGSEDSDSDNEEDLQILDEERPDLEKPNRPRGFHPHRVLFQNAQGQFLYAYRCVLGPRQVPPEEPELLLQNLQSGGPRSCVVLMAAAGHFAGAVFQGREVVTHKTFHRYTVRAKRGTAQGLRDARGGASRSAGANLRRYNEATLYKDVRDLLAGPDWAKALGEAGTILLRAPRSGRSLFFGGHGAPLERGDPRLWDIPLATRRPTFQELQRVLHKLTTLHIYGEDPRETVRLDLAQTHWKTMRERKKAVEEERRVPSDENEAAGQNEDAPKQASESEEEDSFQVQLELVELTLGTLDLREFEVLPKQRRRKRNKREKSRDLEAGAHMTLLQQAQEDEAFSQSAQAPAAPLGPALDEAKAPGQPELWDVLLAACRAGDVGMLKLQLAASPVDPGVLSLLSAPLGSSGFTLLHAAAAAGRGSVVRLLLEAGADPTVLDSRARPPYTVAADRSTRNEFRRFMEKNPDAYDYNKAQVPGPLTPDMEARQALRKRAQKAARRQREEQQRRQREQETREQEEQRRFAALSDREKRALAAERRLAAQSGAPAPQLPDPAVVNVRRCWSCGTSLQGLIPFHYLDFSFCSTRCLQHHRRQAGKPSS</sequence>
<comment type="subcellular location">
    <subcellularLocation>
        <location evidence="1">Cytoplasm</location>
    </subcellularLocation>
</comment>
<feature type="compositionally biased region" description="Basic and acidic residues" evidence="15">
    <location>
        <begin position="624"/>
        <end position="653"/>
    </location>
</feature>
<feature type="compositionally biased region" description="Basic and acidic residues" evidence="15">
    <location>
        <begin position="374"/>
        <end position="384"/>
    </location>
</feature>
<feature type="region of interest" description="Disordered" evidence="15">
    <location>
        <begin position="44"/>
        <end position="67"/>
    </location>
</feature>
<comment type="domain">
    <text evidence="14">The VLRF1 domain mediates binding to the 60S ribosomal subunit.</text>
</comment>
<evidence type="ECO:0000256" key="5">
    <source>
        <dbReference type="ARBA" id="ARBA00022723"/>
    </source>
</evidence>
<dbReference type="PANTHER" id="PTHR16036">
    <property type="entry name" value="ANKYRIN REPEAT AND ZINC FINGER DOMAIN-CONTAINING PROTEIN 1"/>
    <property type="match status" value="1"/>
</dbReference>
<comment type="similarity">
    <text evidence="2 14">Belongs to the ANKZF1/VMS1 family.</text>
</comment>
<keyword evidence="8" id="KW-0863">Zinc-finger</keyword>
<dbReference type="InterPro" id="IPR041175">
    <property type="entry name" value="VLRF1/Vms1"/>
</dbReference>
<dbReference type="Pfam" id="PF18826">
    <property type="entry name" value="bVLRF1"/>
    <property type="match status" value="1"/>
</dbReference>
<evidence type="ECO:0000313" key="18">
    <source>
        <dbReference type="RefSeq" id="XP_004427640.1"/>
    </source>
</evidence>
<keyword evidence="12" id="KW-0175">Coiled coil</keyword>
<evidence type="ECO:0000256" key="15">
    <source>
        <dbReference type="SAM" id="MobiDB-lite"/>
    </source>
</evidence>
<dbReference type="Pfam" id="PF00023">
    <property type="entry name" value="Ank"/>
    <property type="match status" value="1"/>
</dbReference>
<dbReference type="PROSITE" id="PS50297">
    <property type="entry name" value="ANK_REP_REGION"/>
    <property type="match status" value="1"/>
</dbReference>
<keyword evidence="6" id="KW-0677">Repeat</keyword>
<organism evidence="17 18">
    <name type="scientific">Ceratotherium simum simum</name>
    <name type="common">Southern white rhinoceros</name>
    <dbReference type="NCBI Taxonomy" id="73337"/>
    <lineage>
        <taxon>Eukaryota</taxon>
        <taxon>Metazoa</taxon>
        <taxon>Chordata</taxon>
        <taxon>Craniata</taxon>
        <taxon>Vertebrata</taxon>
        <taxon>Euteleostomi</taxon>
        <taxon>Mammalia</taxon>
        <taxon>Eutheria</taxon>
        <taxon>Laurasiatheria</taxon>
        <taxon>Perissodactyla</taxon>
        <taxon>Rhinocerotidae</taxon>
        <taxon>Ceratotherium</taxon>
    </lineage>
</organism>
<feature type="compositionally biased region" description="Low complexity" evidence="15">
    <location>
        <begin position="466"/>
        <end position="481"/>
    </location>
</feature>
<feature type="region of interest" description="Disordered" evidence="15">
    <location>
        <begin position="613"/>
        <end position="653"/>
    </location>
</feature>
<dbReference type="InterPro" id="IPR036770">
    <property type="entry name" value="Ankyrin_rpt-contain_sf"/>
</dbReference>
<evidence type="ECO:0000256" key="12">
    <source>
        <dbReference type="ARBA" id="ARBA00023054"/>
    </source>
</evidence>
<feature type="region of interest" description="Disordered" evidence="15">
    <location>
        <begin position="462"/>
        <end position="485"/>
    </location>
</feature>
<dbReference type="InterPro" id="IPR041540">
    <property type="entry name" value="VATC"/>
</dbReference>
<gene>
    <name evidence="18" type="primary">LOC101393544</name>
</gene>
<dbReference type="PROSITE" id="PS00028">
    <property type="entry name" value="ZINC_FINGER_C2H2_1"/>
    <property type="match status" value="1"/>
</dbReference>
<dbReference type="SMART" id="SM00248">
    <property type="entry name" value="ANK"/>
    <property type="match status" value="2"/>
</dbReference>
<feature type="active site" evidence="14">
    <location>
        <position position="246"/>
    </location>
</feature>
<dbReference type="Pfam" id="PF18716">
    <property type="entry name" value="VATC"/>
    <property type="match status" value="1"/>
</dbReference>
<keyword evidence="11 13" id="KW-0040">ANK repeat</keyword>
<dbReference type="RefSeq" id="XP_004427640.1">
    <property type="nucleotide sequence ID" value="XM_004427583.2"/>
</dbReference>
<evidence type="ECO:0000256" key="4">
    <source>
        <dbReference type="ARBA" id="ARBA00022722"/>
    </source>
</evidence>
<dbReference type="InterPro" id="IPR047139">
    <property type="entry name" value="ANKZ1/VMS1"/>
</dbReference>
<evidence type="ECO:0000256" key="14">
    <source>
        <dbReference type="PROSITE-ProRule" id="PRU01389"/>
    </source>
</evidence>
<dbReference type="InterPro" id="IPR013087">
    <property type="entry name" value="Znf_C2H2_type"/>
</dbReference>
<feature type="compositionally biased region" description="Basic residues" evidence="15">
    <location>
        <begin position="613"/>
        <end position="623"/>
    </location>
</feature>
<dbReference type="Proteomes" id="UP000694910">
    <property type="component" value="Unplaced"/>
</dbReference>
<evidence type="ECO:0000256" key="3">
    <source>
        <dbReference type="ARBA" id="ARBA00022490"/>
    </source>
</evidence>
<dbReference type="GeneID" id="101393544"/>
<reference evidence="18" key="1">
    <citation type="submission" date="2025-08" db="UniProtKB">
        <authorList>
            <consortium name="RefSeq"/>
        </authorList>
    </citation>
    <scope>IDENTIFICATION</scope>
</reference>
<evidence type="ECO:0000256" key="11">
    <source>
        <dbReference type="ARBA" id="ARBA00023043"/>
    </source>
</evidence>
<name>A0ABM0HIC3_CERSS</name>
<evidence type="ECO:0000256" key="13">
    <source>
        <dbReference type="PROSITE-ProRule" id="PRU00023"/>
    </source>
</evidence>
<keyword evidence="5" id="KW-0479">Metal-binding</keyword>
<evidence type="ECO:0000256" key="10">
    <source>
        <dbReference type="ARBA" id="ARBA00022833"/>
    </source>
</evidence>
<evidence type="ECO:0000259" key="16">
    <source>
        <dbReference type="PROSITE" id="PS52044"/>
    </source>
</evidence>
<keyword evidence="3 14" id="KW-0963">Cytoplasm</keyword>
<feature type="region of interest" description="Disordered" evidence="15">
    <location>
        <begin position="371"/>
        <end position="408"/>
    </location>
</feature>
<keyword evidence="4 14" id="KW-0540">Nuclease</keyword>
<keyword evidence="10" id="KW-0862">Zinc</keyword>
<protein>
    <submittedName>
        <fullName evidence="18">Ankyrin repeat and zinc finger domain-containing protein 1</fullName>
    </submittedName>
</protein>
<dbReference type="PROSITE" id="PS50088">
    <property type="entry name" value="ANK_REPEAT"/>
    <property type="match status" value="1"/>
</dbReference>
<dbReference type="Gene3D" id="1.25.40.20">
    <property type="entry name" value="Ankyrin repeat-containing domain"/>
    <property type="match status" value="1"/>
</dbReference>
<dbReference type="InterPro" id="IPR002110">
    <property type="entry name" value="Ankyrin_rpt"/>
</dbReference>
<feature type="domain" description="VLRF1" evidence="16">
    <location>
        <begin position="203"/>
        <end position="346"/>
    </location>
</feature>
<evidence type="ECO:0000256" key="8">
    <source>
        <dbReference type="ARBA" id="ARBA00022771"/>
    </source>
</evidence>
<keyword evidence="17" id="KW-1185">Reference proteome</keyword>
<evidence type="ECO:0000256" key="7">
    <source>
        <dbReference type="ARBA" id="ARBA00022759"/>
    </source>
</evidence>
<feature type="compositionally biased region" description="Low complexity" evidence="15">
    <location>
        <begin position="120"/>
        <end position="130"/>
    </location>
</feature>
<evidence type="ECO:0000256" key="9">
    <source>
        <dbReference type="ARBA" id="ARBA00022801"/>
    </source>
</evidence>
<evidence type="ECO:0000256" key="1">
    <source>
        <dbReference type="ARBA" id="ARBA00004496"/>
    </source>
</evidence>
<dbReference type="PANTHER" id="PTHR16036:SF2">
    <property type="entry name" value="TRNA ENDONUCLEASE ANKZF1"/>
    <property type="match status" value="1"/>
</dbReference>
<keyword evidence="7 14" id="KW-0255">Endonuclease</keyword>
<feature type="region of interest" description="Disordered" evidence="15">
    <location>
        <begin position="120"/>
        <end position="140"/>
    </location>
</feature>
<feature type="compositionally biased region" description="Acidic residues" evidence="15">
    <location>
        <begin position="131"/>
        <end position="140"/>
    </location>
</feature>
<dbReference type="SUPFAM" id="SSF48403">
    <property type="entry name" value="Ankyrin repeat"/>
    <property type="match status" value="1"/>
</dbReference>
<keyword evidence="9 14" id="KW-0378">Hydrolase</keyword>
<feature type="repeat" description="ANK" evidence="13">
    <location>
        <begin position="532"/>
        <end position="564"/>
    </location>
</feature>
<evidence type="ECO:0000256" key="2">
    <source>
        <dbReference type="ARBA" id="ARBA00009262"/>
    </source>
</evidence>
<evidence type="ECO:0000313" key="17">
    <source>
        <dbReference type="Proteomes" id="UP000694910"/>
    </source>
</evidence>